<geneLocation type="plasmid" evidence="1 2">
    <name>pVP-16-VB00198-1</name>
</geneLocation>
<dbReference type="RefSeq" id="WP_258667585.1">
    <property type="nucleotide sequence ID" value="NZ_CP062152.1"/>
</dbReference>
<dbReference type="Proteomes" id="UP001163036">
    <property type="component" value="Plasmid pVP-16-VB00198-1"/>
</dbReference>
<sequence>MKIISPIITSNTRKIEFLILKELKLRTDSGWEKAFLVCDTDCKRIECYLADDFNNEFSFNKDRTIVVQEHCLSIKHEDCQKWIHTKSNGLYSLITELWIFNEGCFISGVLYRSVNDDESYVRDSGDFRSSFTKK</sequence>
<proteinExistence type="predicted"/>
<dbReference type="AlphaFoldDB" id="A0AA46Z8Z2"/>
<organism evidence="1 2">
    <name type="scientific">Vibrio parahaemolyticus</name>
    <dbReference type="NCBI Taxonomy" id="670"/>
    <lineage>
        <taxon>Bacteria</taxon>
        <taxon>Pseudomonadati</taxon>
        <taxon>Pseudomonadota</taxon>
        <taxon>Gammaproteobacteria</taxon>
        <taxon>Vibrionales</taxon>
        <taxon>Vibrionaceae</taxon>
        <taxon>Vibrio</taxon>
    </lineage>
</organism>
<protein>
    <submittedName>
        <fullName evidence="1">Uncharacterized protein</fullName>
    </submittedName>
</protein>
<gene>
    <name evidence="1" type="ORF">M5598_25430</name>
</gene>
<name>A0AA46Z8Z2_VIBPH</name>
<dbReference type="EMBL" id="CP097357">
    <property type="protein sequence ID" value="UYV30352.1"/>
    <property type="molecule type" value="Genomic_DNA"/>
</dbReference>
<keyword evidence="1" id="KW-0614">Plasmid</keyword>
<evidence type="ECO:0000313" key="1">
    <source>
        <dbReference type="EMBL" id="UYV30352.1"/>
    </source>
</evidence>
<accession>A0AA46Z8Z2</accession>
<evidence type="ECO:0000313" key="2">
    <source>
        <dbReference type="Proteomes" id="UP001163036"/>
    </source>
</evidence>
<reference evidence="1" key="1">
    <citation type="submission" date="2022-05" db="EMBL/GenBank/DDBJ databases">
        <title>Megaplasmid of Vibrio parahaemolyticus.</title>
        <authorList>
            <person name="Strauch E."/>
            <person name="Borowiak M."/>
        </authorList>
    </citation>
    <scope>NUCLEOTIDE SEQUENCE</scope>
    <source>
        <strain evidence="1">16-VB00198</strain>
        <plasmid evidence="1">pVP-16-VB00198-1</plasmid>
    </source>
</reference>